<feature type="region of interest" description="Disordered" evidence="1">
    <location>
        <begin position="28"/>
        <end position="54"/>
    </location>
</feature>
<feature type="compositionally biased region" description="Low complexity" evidence="1">
    <location>
        <begin position="28"/>
        <end position="44"/>
    </location>
</feature>
<dbReference type="Proteomes" id="UP000479756">
    <property type="component" value="Unassembled WGS sequence"/>
</dbReference>
<gene>
    <name evidence="3" type="ORF">G3T37_03885</name>
</gene>
<evidence type="ECO:0000256" key="2">
    <source>
        <dbReference type="SAM" id="SignalP"/>
    </source>
</evidence>
<dbReference type="RefSeq" id="WP_163472134.1">
    <property type="nucleotide sequence ID" value="NZ_JAAGWZ010000001.1"/>
</dbReference>
<evidence type="ECO:0000256" key="1">
    <source>
        <dbReference type="SAM" id="MobiDB-lite"/>
    </source>
</evidence>
<proteinExistence type="predicted"/>
<comment type="caution">
    <text evidence="3">The sequence shown here is derived from an EMBL/GenBank/DDBJ whole genome shotgun (WGS) entry which is preliminary data.</text>
</comment>
<reference evidence="3 4" key="1">
    <citation type="journal article" date="2014" name="Int. J. Syst. Evol. Microbiol.">
        <title>Description of Galbitalea soli gen. nov., sp. nov., and Frondihabitans sucicola sp. nov.</title>
        <authorList>
            <person name="Kim S.J."/>
            <person name="Lim J.M."/>
            <person name="Ahn J.H."/>
            <person name="Weon H.Y."/>
            <person name="Hamada M."/>
            <person name="Suzuki K."/>
            <person name="Ahn T.Y."/>
            <person name="Kwon S.W."/>
        </authorList>
    </citation>
    <scope>NUCLEOTIDE SEQUENCE [LARGE SCALE GENOMIC DNA]</scope>
    <source>
        <strain evidence="3 4">NBRC 108727</strain>
    </source>
</reference>
<evidence type="ECO:0000313" key="3">
    <source>
        <dbReference type="EMBL" id="NEM90491.1"/>
    </source>
</evidence>
<sequence length="198" mass="21159">MSRRSLPLLLATATMALLALSGCGSTSPGPAANGGSPGPSSSPAEPTPTPTATPTFVAQKYSCESILPPATLAVFQSKKADGFTLQSDFVQRVHNFDANLALFDTYGGILCQWAYPGTSRPVDYGFSRITADQAAKEQAELEKDGWVASSEDYGTLLANPDTANFPDNYLFIDGYWMYGSSRPVLDTIVQNVFQTPDQ</sequence>
<name>A0A7C9PM37_9MICO</name>
<dbReference type="EMBL" id="JAAGWZ010000001">
    <property type="protein sequence ID" value="NEM90491.1"/>
    <property type="molecule type" value="Genomic_DNA"/>
</dbReference>
<dbReference type="AlphaFoldDB" id="A0A7C9PM37"/>
<keyword evidence="4" id="KW-1185">Reference proteome</keyword>
<accession>A0A7C9PM37</accession>
<evidence type="ECO:0000313" key="4">
    <source>
        <dbReference type="Proteomes" id="UP000479756"/>
    </source>
</evidence>
<protein>
    <submittedName>
        <fullName evidence="3">Uncharacterized protein</fullName>
    </submittedName>
</protein>
<feature type="chain" id="PRO_5028798844" evidence="2">
    <location>
        <begin position="32"/>
        <end position="198"/>
    </location>
</feature>
<dbReference type="PROSITE" id="PS51257">
    <property type="entry name" value="PROKAR_LIPOPROTEIN"/>
    <property type="match status" value="1"/>
</dbReference>
<feature type="signal peptide" evidence="2">
    <location>
        <begin position="1"/>
        <end position="31"/>
    </location>
</feature>
<keyword evidence="2" id="KW-0732">Signal</keyword>
<organism evidence="3 4">
    <name type="scientific">Galbitalea soli</name>
    <dbReference type="NCBI Taxonomy" id="1268042"/>
    <lineage>
        <taxon>Bacteria</taxon>
        <taxon>Bacillati</taxon>
        <taxon>Actinomycetota</taxon>
        <taxon>Actinomycetes</taxon>
        <taxon>Micrococcales</taxon>
        <taxon>Microbacteriaceae</taxon>
        <taxon>Galbitalea</taxon>
    </lineage>
</organism>